<name>A0A7W0AD20_9GAMM</name>
<reference evidence="10 12" key="2">
    <citation type="submission" date="2020-07" db="EMBL/GenBank/DDBJ databases">
        <title>Identification of Halomonas strains.</title>
        <authorList>
            <person name="Xiao Z."/>
            <person name="Shen J."/>
        </authorList>
    </citation>
    <scope>NUCLEOTIDE SEQUENCE [LARGE SCALE GENOMIC DNA]</scope>
    <source>
        <strain evidence="10 12">DSM 17331</strain>
    </source>
</reference>
<dbReference type="PANTHER" id="PTHR43531:SF11">
    <property type="entry name" value="METHYL-ACCEPTING CHEMOTAXIS PROTEIN 3"/>
    <property type="match status" value="1"/>
</dbReference>
<dbReference type="PROSITE" id="PS50885">
    <property type="entry name" value="HAMP"/>
    <property type="match status" value="1"/>
</dbReference>
<evidence type="ECO:0000256" key="6">
    <source>
        <dbReference type="SAM" id="MobiDB-lite"/>
    </source>
</evidence>
<keyword evidence="7" id="KW-0812">Transmembrane</keyword>
<dbReference type="GO" id="GO:0016020">
    <property type="term" value="C:membrane"/>
    <property type="evidence" value="ECO:0007669"/>
    <property type="project" value="UniProtKB-SubCell"/>
</dbReference>
<feature type="compositionally biased region" description="Low complexity" evidence="6">
    <location>
        <begin position="464"/>
        <end position="473"/>
    </location>
</feature>
<dbReference type="SMART" id="SM00283">
    <property type="entry name" value="MA"/>
    <property type="match status" value="1"/>
</dbReference>
<dbReference type="SUPFAM" id="SSF58104">
    <property type="entry name" value="Methyl-accepting chemotaxis protein (MCP) signaling domain"/>
    <property type="match status" value="1"/>
</dbReference>
<keyword evidence="2" id="KW-0145">Chemotaxis</keyword>
<dbReference type="InterPro" id="IPR004089">
    <property type="entry name" value="MCPsignal_dom"/>
</dbReference>
<dbReference type="GO" id="GO:0006935">
    <property type="term" value="P:chemotaxis"/>
    <property type="evidence" value="ECO:0007669"/>
    <property type="project" value="UniProtKB-KW"/>
</dbReference>
<dbReference type="Pfam" id="PF00672">
    <property type="entry name" value="HAMP"/>
    <property type="match status" value="1"/>
</dbReference>
<evidence type="ECO:0000313" key="11">
    <source>
        <dbReference type="EMBL" id="MCG6661116.1"/>
    </source>
</evidence>
<keyword evidence="3 5" id="KW-0807">Transducer</keyword>
<dbReference type="PANTHER" id="PTHR43531">
    <property type="entry name" value="PROTEIN ICFG"/>
    <property type="match status" value="1"/>
</dbReference>
<evidence type="ECO:0000256" key="1">
    <source>
        <dbReference type="ARBA" id="ARBA00004370"/>
    </source>
</evidence>
<evidence type="ECO:0000313" key="12">
    <source>
        <dbReference type="Proteomes" id="UP000518091"/>
    </source>
</evidence>
<sequence>MKRVLSIRAMLVGLFLAAVLGSVVLATTGLLSSQRLVGSQHFILKEVLPLQAASRGMVESMGFFGQRHAELLVARTEADLQAALSQEDLAARFQRSRSSLQTESDAELAARLAQLDRSYRELLEADASLERVRHDGIVLGASMSERIREMQARIGEVMQSAENMAGRAMLRGVREQITLREQIEAWQEEGMTTLPTALLVQSVGERTNIAQLSGEVRMAVALLADMGRQLTQADTPDTLTDLRYNQINQQITLARQLLASIAGSTQADSEQEALAVALRDIVDELEAMLVGREDAVYDLRLQQLELETQQQRALDAVSEAMSAMRGVLSEVEAFSVAQADEAAGRAEELASAGQLLQLAVMLVVILVMVVFGWRTMIRVLGPLGQMRQQMESIGGAAGTSADLAKRLDVTRGDEIGRTAQAFNQMMTTFEGIVASVRRSASEVAVSSRQIASGNEDLSQRTEEQSASLAETASSLEQITATVRQTADYAHRARDASGDVSRRANQAGDVAARTDAAMVGIRQSSERITSIITAIDDLAFQTSLLALNASVEAARAGEQGRGFAVVAAEVRKLAGRSAEEAEQIRQLVGESVRRVEEGAELVAATSDHLKSIVDSLSSVTHHVGEIAHATEEQSAGIEQINQAISQLDQVTHQNARLVQEAASASRSLDERAAAMEALIGHFQVSEVSPDTLLLSSPLSRE</sequence>
<evidence type="ECO:0000256" key="4">
    <source>
        <dbReference type="ARBA" id="ARBA00029447"/>
    </source>
</evidence>
<proteinExistence type="inferred from homology"/>
<keyword evidence="7" id="KW-1133">Transmembrane helix</keyword>
<keyword evidence="7" id="KW-0472">Membrane</keyword>
<dbReference type="AlphaFoldDB" id="A0A7W0AD20"/>
<dbReference type="CDD" id="cd06225">
    <property type="entry name" value="HAMP"/>
    <property type="match status" value="1"/>
</dbReference>
<feature type="compositionally biased region" description="Basic and acidic residues" evidence="6">
    <location>
        <begin position="489"/>
        <end position="501"/>
    </location>
</feature>
<dbReference type="FunFam" id="1.10.287.950:FF:000001">
    <property type="entry name" value="Methyl-accepting chemotaxis sensory transducer"/>
    <property type="match status" value="1"/>
</dbReference>
<dbReference type="Proteomes" id="UP000814353">
    <property type="component" value="Unassembled WGS sequence"/>
</dbReference>
<dbReference type="GO" id="GO:0007165">
    <property type="term" value="P:signal transduction"/>
    <property type="evidence" value="ECO:0007669"/>
    <property type="project" value="UniProtKB-KW"/>
</dbReference>
<dbReference type="SMART" id="SM00304">
    <property type="entry name" value="HAMP"/>
    <property type="match status" value="1"/>
</dbReference>
<evidence type="ECO:0000259" key="8">
    <source>
        <dbReference type="PROSITE" id="PS50111"/>
    </source>
</evidence>
<evidence type="ECO:0000256" key="5">
    <source>
        <dbReference type="PROSITE-ProRule" id="PRU00284"/>
    </source>
</evidence>
<evidence type="ECO:0000313" key="13">
    <source>
        <dbReference type="Proteomes" id="UP000814353"/>
    </source>
</evidence>
<keyword evidence="13" id="KW-1185">Reference proteome</keyword>
<evidence type="ECO:0000256" key="3">
    <source>
        <dbReference type="ARBA" id="ARBA00023224"/>
    </source>
</evidence>
<accession>A0A7W0AD20</accession>
<dbReference type="PROSITE" id="PS50111">
    <property type="entry name" value="CHEMOTAXIS_TRANSDUC_2"/>
    <property type="match status" value="1"/>
</dbReference>
<feature type="region of interest" description="Disordered" evidence="6">
    <location>
        <begin position="489"/>
        <end position="508"/>
    </location>
</feature>
<dbReference type="Pfam" id="PF00015">
    <property type="entry name" value="MCPsignal"/>
    <property type="match status" value="1"/>
</dbReference>
<gene>
    <name evidence="10" type="ORF">H1D44_04245</name>
    <name evidence="11" type="ORF">HOP48_06065</name>
</gene>
<dbReference type="Gene3D" id="1.10.287.950">
    <property type="entry name" value="Methyl-accepting chemotaxis protein"/>
    <property type="match status" value="1"/>
</dbReference>
<evidence type="ECO:0000259" key="9">
    <source>
        <dbReference type="PROSITE" id="PS50885"/>
    </source>
</evidence>
<organism evidence="10 12">
    <name type="scientific">Billgrantia kenyensis</name>
    <dbReference type="NCBI Taxonomy" id="321266"/>
    <lineage>
        <taxon>Bacteria</taxon>
        <taxon>Pseudomonadati</taxon>
        <taxon>Pseudomonadota</taxon>
        <taxon>Gammaproteobacteria</taxon>
        <taxon>Oceanospirillales</taxon>
        <taxon>Halomonadaceae</taxon>
        <taxon>Billgrantia</taxon>
    </lineage>
</organism>
<dbReference type="EMBL" id="JABFUB010000003">
    <property type="protein sequence ID" value="MCG6661116.1"/>
    <property type="molecule type" value="Genomic_DNA"/>
</dbReference>
<dbReference type="RefSeq" id="WP_181513612.1">
    <property type="nucleotide sequence ID" value="NZ_JACEFT010000003.1"/>
</dbReference>
<dbReference type="Proteomes" id="UP000518091">
    <property type="component" value="Unassembled WGS sequence"/>
</dbReference>
<evidence type="ECO:0000256" key="7">
    <source>
        <dbReference type="SAM" id="Phobius"/>
    </source>
</evidence>
<comment type="caution">
    <text evidence="10">The sequence shown here is derived from an EMBL/GenBank/DDBJ whole genome shotgun (WGS) entry which is preliminary data.</text>
</comment>
<dbReference type="EMBL" id="JACEFT010000003">
    <property type="protein sequence ID" value="MBA2778105.1"/>
    <property type="molecule type" value="Genomic_DNA"/>
</dbReference>
<comment type="similarity">
    <text evidence="4">Belongs to the methyl-accepting chemotaxis (MCP) protein family.</text>
</comment>
<feature type="region of interest" description="Disordered" evidence="6">
    <location>
        <begin position="451"/>
        <end position="473"/>
    </location>
</feature>
<feature type="transmembrane region" description="Helical" evidence="7">
    <location>
        <begin position="355"/>
        <end position="377"/>
    </location>
</feature>
<feature type="domain" description="Methyl-accepting transducer" evidence="8">
    <location>
        <begin position="439"/>
        <end position="668"/>
    </location>
</feature>
<dbReference type="InterPro" id="IPR003660">
    <property type="entry name" value="HAMP_dom"/>
</dbReference>
<feature type="domain" description="HAMP" evidence="9">
    <location>
        <begin position="377"/>
        <end position="434"/>
    </location>
</feature>
<reference evidence="11 13" key="1">
    <citation type="submission" date="2020-05" db="EMBL/GenBank/DDBJ databases">
        <title>Comparative genomic analysis of denitrifying bacteria from Halomonas genus.</title>
        <authorList>
            <person name="Wang L."/>
            <person name="Shao Z."/>
        </authorList>
    </citation>
    <scope>NUCLEOTIDE SEQUENCE [LARGE SCALE GENOMIC DNA]</scope>
    <source>
        <strain evidence="11 13">DSM 17331</strain>
    </source>
</reference>
<comment type="subcellular location">
    <subcellularLocation>
        <location evidence="1">Membrane</location>
    </subcellularLocation>
</comment>
<evidence type="ECO:0000256" key="2">
    <source>
        <dbReference type="ARBA" id="ARBA00022500"/>
    </source>
</evidence>
<dbReference type="InterPro" id="IPR051310">
    <property type="entry name" value="MCP_chemotaxis"/>
</dbReference>
<dbReference type="CDD" id="cd11386">
    <property type="entry name" value="MCP_signal"/>
    <property type="match status" value="1"/>
</dbReference>
<evidence type="ECO:0000313" key="10">
    <source>
        <dbReference type="EMBL" id="MBA2778105.1"/>
    </source>
</evidence>
<protein>
    <submittedName>
        <fullName evidence="10">HAMP domain-containing protein</fullName>
    </submittedName>
</protein>